<keyword evidence="1" id="KW-0167">Capsid protein</keyword>
<gene>
    <name evidence="1" type="ordered locus">KNP414_06399</name>
</gene>
<dbReference type="PANTHER" id="PTHR40050">
    <property type="entry name" value="INNER SPORE COAT PROTEIN H"/>
    <property type="match status" value="1"/>
</dbReference>
<reference evidence="2" key="1">
    <citation type="submission" date="2011-06" db="EMBL/GenBank/DDBJ databases">
        <title>Complete genome sequence of Paenibacillus mucilaginosus KNP414.</title>
        <authorList>
            <person name="Wang J."/>
            <person name="Hu S."/>
            <person name="Hu X."/>
            <person name="Zhang B."/>
            <person name="Dong D."/>
            <person name="Zhang S."/>
            <person name="Zhao K."/>
            <person name="Wu D."/>
        </authorList>
    </citation>
    <scope>NUCLEOTIDE SEQUENCE [LARGE SCALE GENOMIC DNA]</scope>
    <source>
        <strain evidence="2">KNP414</strain>
    </source>
</reference>
<dbReference type="HOGENOM" id="CLU_066387_0_0_9"/>
<dbReference type="PANTHER" id="PTHR40050:SF1">
    <property type="entry name" value="INNER SPORE COAT PROTEIN H"/>
    <property type="match status" value="1"/>
</dbReference>
<organism evidence="1 2">
    <name type="scientific">Paenibacillus mucilaginosus (strain KNP414)</name>
    <dbReference type="NCBI Taxonomy" id="1036673"/>
    <lineage>
        <taxon>Bacteria</taxon>
        <taxon>Bacillati</taxon>
        <taxon>Bacillota</taxon>
        <taxon>Bacilli</taxon>
        <taxon>Bacillales</taxon>
        <taxon>Paenibacillaceae</taxon>
        <taxon>Paenibacillus</taxon>
    </lineage>
</organism>
<dbReference type="AlphaFoldDB" id="F8FMW0"/>
<proteinExistence type="predicted"/>
<keyword evidence="1" id="KW-0946">Virion</keyword>
<protein>
    <submittedName>
        <fullName evidence="1">Spore coat protein CotH</fullName>
    </submittedName>
</protein>
<dbReference type="EMBL" id="CP002869">
    <property type="protein sequence ID" value="AEI44920.1"/>
    <property type="molecule type" value="Genomic_DNA"/>
</dbReference>
<dbReference type="Proteomes" id="UP000006620">
    <property type="component" value="Chromosome"/>
</dbReference>
<reference evidence="1 2" key="2">
    <citation type="journal article" date="2013" name="Genome Announc.">
        <title>Genome Sequence of Growth-Improving Paenibacillus mucilaginosus Strain KNP414.</title>
        <authorList>
            <person name="Lu J.J."/>
            <person name="Wang J.F."/>
            <person name="Hu X.F."/>
        </authorList>
    </citation>
    <scope>NUCLEOTIDE SEQUENCE [LARGE SCALE GENOMIC DNA]</scope>
    <source>
        <strain evidence="1 2">KNP414</strain>
    </source>
</reference>
<accession>F8FMW0</accession>
<evidence type="ECO:0000313" key="2">
    <source>
        <dbReference type="Proteomes" id="UP000006620"/>
    </source>
</evidence>
<dbReference type="PATRIC" id="fig|1036673.3.peg.5957"/>
<evidence type="ECO:0000313" key="1">
    <source>
        <dbReference type="EMBL" id="AEI44920.1"/>
    </source>
</evidence>
<name>F8FMW0_PAEMK</name>
<dbReference type="Pfam" id="PF08757">
    <property type="entry name" value="CotH"/>
    <property type="match status" value="1"/>
</dbReference>
<dbReference type="RefSeq" id="WP_013920064.1">
    <property type="nucleotide sequence ID" value="NC_015690.1"/>
</dbReference>
<sequence length="356" mass="41385">MAAELPVRHLVIGEDQLKQLEKDVWSDRFVSCRLASGRGRSSAKVRYRGGHTRSYPKRSYEVVCGGRTYHYNAEFDDPSLIRNALSFHFFESIGVPSPKTQHVHLMLNGQSLGVYLEIEGVERPFFRKRGIGVQSLFYAVNDDANFGLKATDSSRRKTSLYSGYQQMMGVPAERQRLVLFIRRLNAGGMAGSKELHRYLAQRLNIDNYLRWLAGAVLTGNYDGFDQNYALYRHKPSGRYRIIPWDYEGTWGRNCYGRDCGSDLVRIRGYNKLTERLLGNASVRRQYKLLLQRLLRTAFTVNRVLPVAERMHAQIRPYVYRDTQRKWSFSTFDGEPEFIRRYIEERRKLIAEGLKEL</sequence>
<dbReference type="InterPro" id="IPR014867">
    <property type="entry name" value="Spore_coat_CotH_CotH2/3/7"/>
</dbReference>
<dbReference type="KEGG" id="pms:KNP414_06399"/>